<proteinExistence type="predicted"/>
<dbReference type="Pfam" id="PF01638">
    <property type="entry name" value="HxlR"/>
    <property type="match status" value="1"/>
</dbReference>
<dbReference type="PROSITE" id="PS51118">
    <property type="entry name" value="HTH_HXLR"/>
    <property type="match status" value="1"/>
</dbReference>
<dbReference type="EMBL" id="BANX01000028">
    <property type="protein sequence ID" value="GAC69840.1"/>
    <property type="molecule type" value="Genomic_DNA"/>
</dbReference>
<organism evidence="6 7">
    <name type="scientific">Gordonia soli NBRC 108243</name>
    <dbReference type="NCBI Taxonomy" id="1223545"/>
    <lineage>
        <taxon>Bacteria</taxon>
        <taxon>Bacillati</taxon>
        <taxon>Actinomycetota</taxon>
        <taxon>Actinomycetes</taxon>
        <taxon>Mycobacteriales</taxon>
        <taxon>Gordoniaceae</taxon>
        <taxon>Gordonia</taxon>
    </lineage>
</organism>
<protein>
    <submittedName>
        <fullName evidence="6">Putative HxlR family transcriptional regulator</fullName>
    </submittedName>
</protein>
<evidence type="ECO:0000313" key="7">
    <source>
        <dbReference type="Proteomes" id="UP000011666"/>
    </source>
</evidence>
<dbReference type="STRING" id="1223545.GS4_28_00885"/>
<keyword evidence="2" id="KW-0238">DNA-binding</keyword>
<sequence>MASDRSSITADRTTVRPVRRRPHTYLFDRGCARGGRRPLVVARGPRGRRGAHRCEGIRDRTGAPRQVLTSRLRKLEDAGVLERTPYRERPLRHEYVLTDAGRDLFPALATRRTWGQRHATGD</sequence>
<evidence type="ECO:0000313" key="6">
    <source>
        <dbReference type="EMBL" id="GAC69840.1"/>
    </source>
</evidence>
<dbReference type="InterPro" id="IPR036390">
    <property type="entry name" value="WH_DNA-bd_sf"/>
</dbReference>
<feature type="region of interest" description="Disordered" evidence="4">
    <location>
        <begin position="1"/>
        <end position="21"/>
    </location>
</feature>
<dbReference type="InterPro" id="IPR002577">
    <property type="entry name" value="HTH_HxlR"/>
</dbReference>
<name>M0QMG0_9ACTN</name>
<evidence type="ECO:0000259" key="5">
    <source>
        <dbReference type="PROSITE" id="PS51118"/>
    </source>
</evidence>
<dbReference type="InterPro" id="IPR036388">
    <property type="entry name" value="WH-like_DNA-bd_sf"/>
</dbReference>
<dbReference type="PANTHER" id="PTHR33204:SF18">
    <property type="entry name" value="TRANSCRIPTIONAL REGULATORY PROTEIN"/>
    <property type="match status" value="1"/>
</dbReference>
<evidence type="ECO:0000256" key="2">
    <source>
        <dbReference type="ARBA" id="ARBA00023125"/>
    </source>
</evidence>
<gene>
    <name evidence="6" type="ORF">GS4_28_00885</name>
</gene>
<dbReference type="PANTHER" id="PTHR33204">
    <property type="entry name" value="TRANSCRIPTIONAL REGULATOR, MARR FAMILY"/>
    <property type="match status" value="1"/>
</dbReference>
<keyword evidence="1" id="KW-0805">Transcription regulation</keyword>
<reference evidence="6 7" key="1">
    <citation type="submission" date="2013-01" db="EMBL/GenBank/DDBJ databases">
        <title>Whole genome shotgun sequence of Gordonia soli NBRC 108243.</title>
        <authorList>
            <person name="Isaki-Nakamura S."/>
            <person name="Hosoyama A."/>
            <person name="Tsuchikane K."/>
            <person name="Ando Y."/>
            <person name="Baba S."/>
            <person name="Ohji S."/>
            <person name="Hamada M."/>
            <person name="Tamura T."/>
            <person name="Yamazoe A."/>
            <person name="Yamazaki S."/>
            <person name="Fujita N."/>
        </authorList>
    </citation>
    <scope>NUCLEOTIDE SEQUENCE [LARGE SCALE GENOMIC DNA]</scope>
    <source>
        <strain evidence="6 7">NBRC 108243</strain>
    </source>
</reference>
<evidence type="ECO:0000256" key="4">
    <source>
        <dbReference type="SAM" id="MobiDB-lite"/>
    </source>
</evidence>
<feature type="domain" description="HTH hxlR-type" evidence="5">
    <location>
        <begin position="21"/>
        <end position="122"/>
    </location>
</feature>
<feature type="compositionally biased region" description="Polar residues" evidence="4">
    <location>
        <begin position="1"/>
        <end position="11"/>
    </location>
</feature>
<dbReference type="RefSeq" id="WP_007623287.1">
    <property type="nucleotide sequence ID" value="NZ_BANX01000028.1"/>
</dbReference>
<dbReference type="AlphaFoldDB" id="M0QMG0"/>
<dbReference type="Gene3D" id="1.10.10.10">
    <property type="entry name" value="Winged helix-like DNA-binding domain superfamily/Winged helix DNA-binding domain"/>
    <property type="match status" value="1"/>
</dbReference>
<accession>M0QMG0</accession>
<comment type="caution">
    <text evidence="6">The sequence shown here is derived from an EMBL/GenBank/DDBJ whole genome shotgun (WGS) entry which is preliminary data.</text>
</comment>
<dbReference type="GO" id="GO:0003677">
    <property type="term" value="F:DNA binding"/>
    <property type="evidence" value="ECO:0007669"/>
    <property type="project" value="UniProtKB-KW"/>
</dbReference>
<dbReference type="Proteomes" id="UP000011666">
    <property type="component" value="Unassembled WGS sequence"/>
</dbReference>
<dbReference type="SUPFAM" id="SSF46785">
    <property type="entry name" value="Winged helix' DNA-binding domain"/>
    <property type="match status" value="1"/>
</dbReference>
<evidence type="ECO:0000256" key="1">
    <source>
        <dbReference type="ARBA" id="ARBA00023015"/>
    </source>
</evidence>
<keyword evidence="3" id="KW-0804">Transcription</keyword>
<dbReference type="eggNOG" id="COG1733">
    <property type="taxonomic scope" value="Bacteria"/>
</dbReference>
<keyword evidence="7" id="KW-1185">Reference proteome</keyword>
<evidence type="ECO:0000256" key="3">
    <source>
        <dbReference type="ARBA" id="ARBA00023163"/>
    </source>
</evidence>